<sequence>MIDYETAKQACETYVRSLENSDLETLLDLFADDAAIEDPVGTDLREGKDVLRAFYSEACQGVAKAELTGNPRLAGNEVAFPFNVTAGAPGQEVVINIIDIFKFNGDGKIATMRAFWGPNNMTS</sequence>
<dbReference type="Gene3D" id="3.10.450.50">
    <property type="match status" value="1"/>
</dbReference>
<keyword evidence="3" id="KW-1185">Reference proteome</keyword>
<dbReference type="InterPro" id="IPR037401">
    <property type="entry name" value="SnoaL-like"/>
</dbReference>
<dbReference type="Proteomes" id="UP001317963">
    <property type="component" value="Chromosome"/>
</dbReference>
<dbReference type="SUPFAM" id="SSF54427">
    <property type="entry name" value="NTF2-like"/>
    <property type="match status" value="1"/>
</dbReference>
<gene>
    <name evidence="2" type="ORF">E0F26_07455</name>
</gene>
<proteinExistence type="predicted"/>
<organism evidence="2 3">
    <name type="scientific">Candidatus Paraluminiphilus aquimaris</name>
    <dbReference type="NCBI Taxonomy" id="2518994"/>
    <lineage>
        <taxon>Bacteria</taxon>
        <taxon>Pseudomonadati</taxon>
        <taxon>Pseudomonadota</taxon>
        <taxon>Gammaproteobacteria</taxon>
        <taxon>Cellvibrionales</taxon>
        <taxon>Halieaceae</taxon>
        <taxon>Candidatus Paraluminiphilus</taxon>
    </lineage>
</organism>
<evidence type="ECO:0000259" key="1">
    <source>
        <dbReference type="Pfam" id="PF12680"/>
    </source>
</evidence>
<evidence type="ECO:0000313" key="3">
    <source>
        <dbReference type="Proteomes" id="UP001317963"/>
    </source>
</evidence>
<protein>
    <submittedName>
        <fullName evidence="2">Nuclear transport factor 2</fullName>
    </submittedName>
</protein>
<dbReference type="InterPro" id="IPR032710">
    <property type="entry name" value="NTF2-like_dom_sf"/>
</dbReference>
<reference evidence="2 3" key="1">
    <citation type="submission" date="2019-02" db="EMBL/GenBank/DDBJ databases">
        <title>Halieaceae_genomes.</title>
        <authorList>
            <person name="Li S.-H."/>
        </authorList>
    </citation>
    <scope>NUCLEOTIDE SEQUENCE [LARGE SCALE GENOMIC DNA]</scope>
    <source>
        <strain evidence="2 3">JH123</strain>
    </source>
</reference>
<accession>A0ABY6Q5M6</accession>
<dbReference type="EMBL" id="CP036501">
    <property type="protein sequence ID" value="UZP74584.1"/>
    <property type="molecule type" value="Genomic_DNA"/>
</dbReference>
<feature type="domain" description="SnoaL-like" evidence="1">
    <location>
        <begin position="12"/>
        <end position="110"/>
    </location>
</feature>
<dbReference type="Pfam" id="PF12680">
    <property type="entry name" value="SnoaL_2"/>
    <property type="match status" value="1"/>
</dbReference>
<name>A0ABY6Q5M6_9GAMM</name>
<evidence type="ECO:0000313" key="2">
    <source>
        <dbReference type="EMBL" id="UZP74584.1"/>
    </source>
</evidence>
<dbReference type="RefSeq" id="WP_279241040.1">
    <property type="nucleotide sequence ID" value="NZ_CP036501.1"/>
</dbReference>